<evidence type="ECO:0000256" key="1">
    <source>
        <dbReference type="ARBA" id="ARBA00004843"/>
    </source>
</evidence>
<comment type="similarity">
    <text evidence="2">Belongs to the LDH/MDH superfamily. LDH family.</text>
</comment>
<dbReference type="Gene3D" id="3.90.110.10">
    <property type="entry name" value="Lactate dehydrogenase/glycoside hydrolase, family 4, C-terminal"/>
    <property type="match status" value="1"/>
</dbReference>
<dbReference type="PROSITE" id="PS00064">
    <property type="entry name" value="L_LDH"/>
    <property type="match status" value="1"/>
</dbReference>
<dbReference type="SUPFAM" id="SSF51735">
    <property type="entry name" value="NAD(P)-binding Rossmann-fold domains"/>
    <property type="match status" value="1"/>
</dbReference>
<organism evidence="13 14">
    <name type="scientific">Sandaracinus amylolyticus</name>
    <dbReference type="NCBI Taxonomy" id="927083"/>
    <lineage>
        <taxon>Bacteria</taxon>
        <taxon>Pseudomonadati</taxon>
        <taxon>Myxococcota</taxon>
        <taxon>Polyangia</taxon>
        <taxon>Polyangiales</taxon>
        <taxon>Sandaracinaceae</taxon>
        <taxon>Sandaracinus</taxon>
    </lineage>
</organism>
<sequence>MRVGIIGMGWVGSSVAISTLHEGLARELWLHDRRPDLADGEAMDLAQGASFYPSADVRCAEIEEMRDCDVVVIAAGKGGRPEQSRLDLLRENASIVRDIATELRGGRATIVVVTNPVDVLTHVVWRASGLPPERVIGTGTMLDTARLRQMIGRELAIDPRSVHAHVLGEHGDSEVVAWSAANVGGVSLRSAPGWASERETAIAAEVRTAAYEIIRRKGATNHAIGLVTAHLLGSLLRDERRVLTASRVHDGSVGLGGEVALSLPVVVGREGATRVLSPSLDAKERAGLERSAEVLRAAIASL</sequence>
<dbReference type="InterPro" id="IPR011304">
    <property type="entry name" value="L-lactate_DH"/>
</dbReference>
<dbReference type="InterPro" id="IPR036291">
    <property type="entry name" value="NAD(P)-bd_dom_sf"/>
</dbReference>
<comment type="catalytic activity">
    <reaction evidence="6">
        <text>(S)-lactate + NAD(+) = pyruvate + NADH + H(+)</text>
        <dbReference type="Rhea" id="RHEA:23444"/>
        <dbReference type="ChEBI" id="CHEBI:15361"/>
        <dbReference type="ChEBI" id="CHEBI:15378"/>
        <dbReference type="ChEBI" id="CHEBI:16651"/>
        <dbReference type="ChEBI" id="CHEBI:57540"/>
        <dbReference type="ChEBI" id="CHEBI:57945"/>
        <dbReference type="EC" id="1.1.1.27"/>
    </reaction>
</comment>
<evidence type="ECO:0000256" key="5">
    <source>
        <dbReference type="ARBA" id="ARBA00023027"/>
    </source>
</evidence>
<reference evidence="13 14" key="1">
    <citation type="submission" date="2015-03" db="EMBL/GenBank/DDBJ databases">
        <title>Genome assembly of Sandaracinus amylolyticus DSM 53668.</title>
        <authorList>
            <person name="Sharma G."/>
            <person name="Subramanian S."/>
        </authorList>
    </citation>
    <scope>NUCLEOTIDE SEQUENCE [LARGE SCALE GENOMIC DNA]</scope>
    <source>
        <strain evidence="13 14">DSM 53668</strain>
    </source>
</reference>
<feature type="active site" description="Proton acceptor" evidence="8">
    <location>
        <position position="170"/>
    </location>
</feature>
<evidence type="ECO:0000256" key="4">
    <source>
        <dbReference type="ARBA" id="ARBA00023002"/>
    </source>
</evidence>
<evidence type="ECO:0000256" key="6">
    <source>
        <dbReference type="ARBA" id="ARBA00049258"/>
    </source>
</evidence>
<feature type="binding site" evidence="9">
    <location>
        <begin position="7"/>
        <end position="12"/>
    </location>
    <ligand>
        <name>NAD(+)</name>
        <dbReference type="ChEBI" id="CHEBI:57540"/>
    </ligand>
</feature>
<evidence type="ECO:0000259" key="12">
    <source>
        <dbReference type="Pfam" id="PF02866"/>
    </source>
</evidence>
<feature type="domain" description="Lactate/malate dehydrogenase N-terminal" evidence="11">
    <location>
        <begin position="1"/>
        <end position="137"/>
    </location>
</feature>
<feature type="binding site" evidence="9">
    <location>
        <position position="92"/>
    </location>
    <ligand>
        <name>NAD(+)</name>
        <dbReference type="ChEBI" id="CHEBI:57540"/>
    </ligand>
</feature>
<dbReference type="NCBIfam" id="TIGR01771">
    <property type="entry name" value="L-LDH-NAD"/>
    <property type="match status" value="1"/>
</dbReference>
<accession>A0A0F6SHV7</accession>
<dbReference type="AlphaFoldDB" id="A0A0F6SHV7"/>
<keyword evidence="5 9" id="KW-0520">NAD</keyword>
<dbReference type="Pfam" id="PF00056">
    <property type="entry name" value="Ldh_1_N"/>
    <property type="match status" value="1"/>
</dbReference>
<dbReference type="Pfam" id="PF02866">
    <property type="entry name" value="Ldh_1_C"/>
    <property type="match status" value="1"/>
</dbReference>
<dbReference type="GO" id="GO:0006089">
    <property type="term" value="P:lactate metabolic process"/>
    <property type="evidence" value="ECO:0007669"/>
    <property type="project" value="TreeGrafter"/>
</dbReference>
<evidence type="ECO:0000256" key="3">
    <source>
        <dbReference type="ARBA" id="ARBA00012967"/>
    </source>
</evidence>
<dbReference type="Proteomes" id="UP000034883">
    <property type="component" value="Chromosome"/>
</dbReference>
<dbReference type="UniPathway" id="UPA00554">
    <property type="reaction ID" value="UER00611"/>
</dbReference>
<evidence type="ECO:0000313" key="14">
    <source>
        <dbReference type="Proteomes" id="UP000034883"/>
    </source>
</evidence>
<dbReference type="PRINTS" id="PR00086">
    <property type="entry name" value="LLDHDRGNASE"/>
</dbReference>
<dbReference type="KEGG" id="samy:DB32_008263"/>
<dbReference type="OrthoDB" id="9802969at2"/>
<dbReference type="STRING" id="927083.DB32_008263"/>
<dbReference type="InterPro" id="IPR022383">
    <property type="entry name" value="Lactate/malate_DH_C"/>
</dbReference>
<dbReference type="PANTHER" id="PTHR43128">
    <property type="entry name" value="L-2-HYDROXYCARBOXYLATE DEHYDROGENASE (NAD(P)(+))"/>
    <property type="match status" value="1"/>
</dbReference>
<name>A0A0F6SHV7_9BACT</name>
<dbReference type="PIRSF" id="PIRSF000102">
    <property type="entry name" value="Lac_mal_DH"/>
    <property type="match status" value="1"/>
</dbReference>
<dbReference type="RefSeq" id="WP_053238014.1">
    <property type="nucleotide sequence ID" value="NZ_CP011125.1"/>
</dbReference>
<feature type="domain" description="Lactate/malate dehydrogenase C-terminal" evidence="12">
    <location>
        <begin position="140"/>
        <end position="300"/>
    </location>
</feature>
<evidence type="ECO:0000313" key="13">
    <source>
        <dbReference type="EMBL" id="AKF11114.1"/>
    </source>
</evidence>
<evidence type="ECO:0000256" key="7">
    <source>
        <dbReference type="NCBIfam" id="TIGR01771"/>
    </source>
</evidence>
<feature type="binding site" evidence="9">
    <location>
        <begin position="113"/>
        <end position="115"/>
    </location>
    <ligand>
        <name>NAD(+)</name>
        <dbReference type="ChEBI" id="CHEBI:57540"/>
    </ligand>
</feature>
<protein>
    <recommendedName>
        <fullName evidence="3 7">L-lactate dehydrogenase</fullName>
        <ecNumber evidence="3 7">1.1.1.27</ecNumber>
    </recommendedName>
</protein>
<keyword evidence="14" id="KW-1185">Reference proteome</keyword>
<dbReference type="EC" id="1.1.1.27" evidence="3 7"/>
<dbReference type="Gene3D" id="3.40.50.720">
    <property type="entry name" value="NAD(P)-binding Rossmann-like Domain"/>
    <property type="match status" value="1"/>
</dbReference>
<gene>
    <name evidence="13" type="ORF">DB32_008263</name>
</gene>
<evidence type="ECO:0000256" key="2">
    <source>
        <dbReference type="ARBA" id="ARBA00006054"/>
    </source>
</evidence>
<keyword evidence="4 10" id="KW-0560">Oxidoreductase</keyword>
<evidence type="ECO:0000256" key="8">
    <source>
        <dbReference type="PIRSR" id="PIRSR000102-1"/>
    </source>
</evidence>
<feature type="binding site" evidence="9">
    <location>
        <position position="32"/>
    </location>
    <ligand>
        <name>NAD(+)</name>
        <dbReference type="ChEBI" id="CHEBI:57540"/>
    </ligand>
</feature>
<dbReference type="InterPro" id="IPR001557">
    <property type="entry name" value="L-lactate/malate_DH"/>
</dbReference>
<evidence type="ECO:0000259" key="11">
    <source>
        <dbReference type="Pfam" id="PF00056"/>
    </source>
</evidence>
<dbReference type="InterPro" id="IPR018177">
    <property type="entry name" value="L-lactate_DH_AS"/>
</dbReference>
<dbReference type="PANTHER" id="PTHR43128:SF16">
    <property type="entry name" value="L-LACTATE DEHYDROGENASE"/>
    <property type="match status" value="1"/>
</dbReference>
<dbReference type="InterPro" id="IPR015955">
    <property type="entry name" value="Lactate_DH/Glyco_Ohase_4_C"/>
</dbReference>
<evidence type="ECO:0000256" key="9">
    <source>
        <dbReference type="PIRSR" id="PIRSR000102-3"/>
    </source>
</evidence>
<dbReference type="InterPro" id="IPR001236">
    <property type="entry name" value="Lactate/malate_DH_N"/>
</dbReference>
<dbReference type="EMBL" id="CP011125">
    <property type="protein sequence ID" value="AKF11114.1"/>
    <property type="molecule type" value="Genomic_DNA"/>
</dbReference>
<proteinExistence type="inferred from homology"/>
<dbReference type="GO" id="GO:0005737">
    <property type="term" value="C:cytoplasm"/>
    <property type="evidence" value="ECO:0007669"/>
    <property type="project" value="UniProtKB-UniRule"/>
</dbReference>
<dbReference type="GO" id="GO:0004459">
    <property type="term" value="F:L-lactate dehydrogenase (NAD+) activity"/>
    <property type="evidence" value="ECO:0007669"/>
    <property type="project" value="UniProtKB-UniRule"/>
</dbReference>
<comment type="pathway">
    <text evidence="1">Fermentation; pyruvate fermentation to lactate; (S)-lactate from pyruvate: step 1/1.</text>
</comment>
<dbReference type="GO" id="GO:0006096">
    <property type="term" value="P:glycolytic process"/>
    <property type="evidence" value="ECO:0007669"/>
    <property type="project" value="UniProtKB-UniRule"/>
</dbReference>
<evidence type="ECO:0000256" key="10">
    <source>
        <dbReference type="RuleBase" id="RU003369"/>
    </source>
</evidence>
<dbReference type="SUPFAM" id="SSF56327">
    <property type="entry name" value="LDH C-terminal domain-like"/>
    <property type="match status" value="1"/>
</dbReference>